<protein>
    <recommendedName>
        <fullName evidence="6">Exosome complex protein</fullName>
    </recommendedName>
</protein>
<dbReference type="GO" id="GO:0010468">
    <property type="term" value="P:regulation of gene expression"/>
    <property type="evidence" value="ECO:0007669"/>
    <property type="project" value="TreeGrafter"/>
</dbReference>
<evidence type="ECO:0000256" key="4">
    <source>
        <dbReference type="ARBA" id="ARBA00022884"/>
    </source>
</evidence>
<dbReference type="InterPro" id="IPR007146">
    <property type="entry name" value="Sas10/Utp3/C1D"/>
</dbReference>
<evidence type="ECO:0000313" key="11">
    <source>
        <dbReference type="Proteomes" id="UP000324767"/>
    </source>
</evidence>
<keyword evidence="3 6" id="KW-0698">rRNA processing</keyword>
<keyword evidence="4 6" id="KW-0694">RNA-binding</keyword>
<feature type="compositionally biased region" description="Basic and acidic residues" evidence="7">
    <location>
        <begin position="233"/>
        <end position="249"/>
    </location>
</feature>
<dbReference type="EMBL" id="FWEW01002474">
    <property type="protein sequence ID" value="SLM38469.1"/>
    <property type="molecule type" value="Genomic_DNA"/>
</dbReference>
<feature type="compositionally biased region" description="Low complexity" evidence="7">
    <location>
        <begin position="163"/>
        <end position="180"/>
    </location>
</feature>
<name>A0A1W5D6D5_9LECA</name>
<feature type="region of interest" description="Disordered" evidence="7">
    <location>
        <begin position="147"/>
        <end position="249"/>
    </location>
</feature>
<dbReference type="Pfam" id="PF04000">
    <property type="entry name" value="Sas10_Utp3"/>
    <property type="match status" value="1"/>
</dbReference>
<evidence type="ECO:0000256" key="2">
    <source>
        <dbReference type="ARBA" id="ARBA00009154"/>
    </source>
</evidence>
<feature type="compositionally biased region" description="Basic residues" evidence="7">
    <location>
        <begin position="213"/>
        <end position="232"/>
    </location>
</feature>
<evidence type="ECO:0000256" key="6">
    <source>
        <dbReference type="RuleBase" id="RU368003"/>
    </source>
</evidence>
<sequence length="249" mass="27742">MEATDIVPLLEQLDDNIDDLEDALAPLIERALSNTAARLPLLDKAKLYLLVTYAIESILFSFLRLNGVNAKDHPVFRELTRVKQYFEKIKGAEFGDAKRENIKLNKPAAGRIIKHALAGNNRYDLERAEQQAWEKARAHIRFEQISSKRKADETEGLAAGVDETPSSTSESESTDESSLTATQPPPGREHVPAVDGGLTTGHGHEHPDQSTKMKGKVAKIGKAEKNRRKKRKVVEGTEELKGKDERQQE</sequence>
<organism evidence="9 10">
    <name type="scientific">Lasallia pustulata</name>
    <dbReference type="NCBI Taxonomy" id="136370"/>
    <lineage>
        <taxon>Eukaryota</taxon>
        <taxon>Fungi</taxon>
        <taxon>Dikarya</taxon>
        <taxon>Ascomycota</taxon>
        <taxon>Pezizomycotina</taxon>
        <taxon>Lecanoromycetes</taxon>
        <taxon>OSLEUM clade</taxon>
        <taxon>Umbilicariomycetidae</taxon>
        <taxon>Umbilicariales</taxon>
        <taxon>Umbilicariaceae</taxon>
        <taxon>Lasallia</taxon>
    </lineage>
</organism>
<dbReference type="AlphaFoldDB" id="A0A1W5D6D5"/>
<accession>A0A1W5D6D5</accession>
<keyword evidence="10" id="KW-1185">Reference proteome</keyword>
<feature type="compositionally biased region" description="Basic and acidic residues" evidence="7">
    <location>
        <begin position="202"/>
        <end position="211"/>
    </location>
</feature>
<dbReference type="EMBL" id="VXIT01000014">
    <property type="protein sequence ID" value="KAA6408335.1"/>
    <property type="molecule type" value="Genomic_DNA"/>
</dbReference>
<reference evidence="9" key="2">
    <citation type="submission" date="2017-03" db="EMBL/GenBank/DDBJ databases">
        <authorList>
            <person name="Afonso C.L."/>
            <person name="Miller P.J."/>
            <person name="Scott M.A."/>
            <person name="Spackman E."/>
            <person name="Goraichik I."/>
            <person name="Dimitrov K.M."/>
            <person name="Suarez D.L."/>
            <person name="Swayne D.E."/>
        </authorList>
    </citation>
    <scope>NUCLEOTIDE SEQUENCE [LARGE SCALE GENOMIC DNA]</scope>
</reference>
<evidence type="ECO:0000256" key="5">
    <source>
        <dbReference type="ARBA" id="ARBA00023242"/>
    </source>
</evidence>
<gene>
    <name evidence="8" type="ORF">FRX48_08077</name>
</gene>
<evidence type="ECO:0000256" key="7">
    <source>
        <dbReference type="SAM" id="MobiDB-lite"/>
    </source>
</evidence>
<dbReference type="GO" id="GO:0000178">
    <property type="term" value="C:exosome (RNase complex)"/>
    <property type="evidence" value="ECO:0007669"/>
    <property type="project" value="TreeGrafter"/>
</dbReference>
<evidence type="ECO:0000313" key="8">
    <source>
        <dbReference type="EMBL" id="KAA6408335.1"/>
    </source>
</evidence>
<dbReference type="PANTHER" id="PTHR15341">
    <property type="entry name" value="SUN-COR STEROID HORMONE RECEPTOR CO-REPRESSOR"/>
    <property type="match status" value="1"/>
</dbReference>
<dbReference type="OrthoDB" id="1421013at2759"/>
<proteinExistence type="inferred from homology"/>
<dbReference type="PANTHER" id="PTHR15341:SF3">
    <property type="entry name" value="NUCLEAR NUCLEIC ACID-BINDING PROTEIN C1D"/>
    <property type="match status" value="1"/>
</dbReference>
<dbReference type="GO" id="GO:0000460">
    <property type="term" value="P:maturation of 5.8S rRNA"/>
    <property type="evidence" value="ECO:0007669"/>
    <property type="project" value="TreeGrafter"/>
</dbReference>
<evidence type="ECO:0000313" key="10">
    <source>
        <dbReference type="Proteomes" id="UP000192927"/>
    </source>
</evidence>
<dbReference type="GO" id="GO:0003723">
    <property type="term" value="F:RNA binding"/>
    <property type="evidence" value="ECO:0007669"/>
    <property type="project" value="UniProtKB-UniRule"/>
</dbReference>
<comment type="function">
    <text evidence="6">Required for exosome-dependent processing of pre-rRNA and small nucleolar RNA (snRNA) precursors. Involved in processing of 35S pre-rRNA at the A0, A1 and A2 sites.</text>
</comment>
<evidence type="ECO:0000256" key="1">
    <source>
        <dbReference type="ARBA" id="ARBA00004123"/>
    </source>
</evidence>
<evidence type="ECO:0000313" key="9">
    <source>
        <dbReference type="EMBL" id="SLM38469.1"/>
    </source>
</evidence>
<comment type="similarity">
    <text evidence="2 6">Belongs to the C1D family.</text>
</comment>
<dbReference type="GO" id="GO:0003677">
    <property type="term" value="F:DNA binding"/>
    <property type="evidence" value="ECO:0007669"/>
    <property type="project" value="TreeGrafter"/>
</dbReference>
<comment type="subcellular location">
    <subcellularLocation>
        <location evidence="1 6">Nucleus</location>
    </subcellularLocation>
</comment>
<keyword evidence="5 6" id="KW-0539">Nucleus</keyword>
<dbReference type="Proteomes" id="UP000324767">
    <property type="component" value="Unassembled WGS sequence"/>
</dbReference>
<reference evidence="8 11" key="3">
    <citation type="submission" date="2019-09" db="EMBL/GenBank/DDBJ databases">
        <title>The hologenome of the rock-dwelling lichen Lasallia pustulata.</title>
        <authorList>
            <person name="Greshake Tzovaras B."/>
            <person name="Segers F."/>
            <person name="Bicker A."/>
            <person name="Dal Grande F."/>
            <person name="Otte J."/>
            <person name="Hankeln T."/>
            <person name="Schmitt I."/>
            <person name="Ebersberger I."/>
        </authorList>
    </citation>
    <scope>NUCLEOTIDE SEQUENCE [LARGE SCALE GENOMIC DNA]</scope>
    <source>
        <strain evidence="8">A1-1</strain>
    </source>
</reference>
<evidence type="ECO:0000256" key="3">
    <source>
        <dbReference type="ARBA" id="ARBA00022552"/>
    </source>
</evidence>
<reference evidence="10" key="1">
    <citation type="submission" date="2017-03" db="EMBL/GenBank/DDBJ databases">
        <authorList>
            <person name="Sharma R."/>
            <person name="Thines M."/>
        </authorList>
    </citation>
    <scope>NUCLEOTIDE SEQUENCE [LARGE SCALE GENOMIC DNA]</scope>
</reference>
<dbReference type="InterPro" id="IPR011082">
    <property type="entry name" value="Exosome-assoc_fac/DNA_repair"/>
</dbReference>
<dbReference type="Proteomes" id="UP000192927">
    <property type="component" value="Unassembled WGS sequence"/>
</dbReference>
<dbReference type="GO" id="GO:0005730">
    <property type="term" value="C:nucleolus"/>
    <property type="evidence" value="ECO:0007669"/>
    <property type="project" value="TreeGrafter"/>
</dbReference>